<keyword evidence="2" id="KW-1185">Reference proteome</keyword>
<dbReference type="HOGENOM" id="CLU_1748576_0_0_11"/>
<dbReference type="PaxDb" id="100226-SCO6933"/>
<name>Q9KYK8_STRCO</name>
<dbReference type="EMBL" id="AL939129">
    <property type="protein sequence ID" value="CAB92222.1"/>
    <property type="molecule type" value="Genomic_DNA"/>
</dbReference>
<organism evidence="1 2">
    <name type="scientific">Streptomyces coelicolor (strain ATCC BAA-471 / A3(2) / M145)</name>
    <dbReference type="NCBI Taxonomy" id="100226"/>
    <lineage>
        <taxon>Bacteria</taxon>
        <taxon>Bacillati</taxon>
        <taxon>Actinomycetota</taxon>
        <taxon>Actinomycetes</taxon>
        <taxon>Kitasatosporales</taxon>
        <taxon>Streptomycetaceae</taxon>
        <taxon>Streptomyces</taxon>
        <taxon>Streptomyces albidoflavus group</taxon>
    </lineage>
</organism>
<reference evidence="1 2" key="2">
    <citation type="journal article" date="2002" name="Nature">
        <title>Complete genome sequence of the model actinomycete Streptomyces coelicolor A3(2).</title>
        <authorList>
            <person name="Bentley S.D."/>
            <person name="Chater K.F."/>
            <person name="Cerdeno-Tarraga A.M."/>
            <person name="Challis G.L."/>
            <person name="Thomson N.R."/>
            <person name="James K.D."/>
            <person name="Harris D.E."/>
            <person name="Quail M.A."/>
            <person name="Kieser H."/>
            <person name="Harper D."/>
            <person name="Bateman A."/>
            <person name="Brown S."/>
            <person name="Chandra G."/>
            <person name="Chen C.W."/>
            <person name="Collins M."/>
            <person name="Cronin A."/>
            <person name="Fraser A."/>
            <person name="Goble A."/>
            <person name="Hidalgo J."/>
            <person name="Hornsby T."/>
            <person name="Howarth S."/>
            <person name="Huang C.H."/>
            <person name="Kieser T."/>
            <person name="Larke L."/>
            <person name="Murphy L."/>
            <person name="Oliver K."/>
            <person name="O'Neil S."/>
            <person name="Rabbinowitsch E."/>
            <person name="Rajandream M.A."/>
            <person name="Rutherford K."/>
            <person name="Rutter S."/>
            <person name="Seeger K."/>
            <person name="Saunders D."/>
            <person name="Sharp S."/>
            <person name="Squares R."/>
            <person name="Squares S."/>
            <person name="Taylor K."/>
            <person name="Warren T."/>
            <person name="Wietzorrek A."/>
            <person name="Woodward J."/>
            <person name="Barrell B.G."/>
            <person name="Parkhill J."/>
            <person name="Hopwood D.A."/>
        </authorList>
    </citation>
    <scope>NUCLEOTIDE SEQUENCE [LARGE SCALE GENOMIC DNA]</scope>
    <source>
        <strain evidence="2">ATCC BAA-471 / A3(2) / M145</strain>
    </source>
</reference>
<protein>
    <submittedName>
        <fullName evidence="1">Uncharacterized protein</fullName>
    </submittedName>
</protein>
<proteinExistence type="predicted"/>
<accession>Q9KYK8</accession>
<dbReference type="InParanoid" id="Q9KYK8"/>
<evidence type="ECO:0000313" key="2">
    <source>
        <dbReference type="Proteomes" id="UP000001973"/>
    </source>
</evidence>
<dbReference type="Proteomes" id="UP000001973">
    <property type="component" value="Chromosome"/>
</dbReference>
<dbReference type="STRING" id="100226.gene:17764591"/>
<dbReference type="EMBL" id="AL645882">
    <property type="protein sequence ID" value="CAB92222.1"/>
    <property type="molecule type" value="Genomic_DNA"/>
</dbReference>
<dbReference type="AlphaFoldDB" id="Q9KYK8"/>
<sequence length="149" mass="15495">MGVVPVVWCGQEPLEIQALPPQVEPQPPSEAILAPTVPPDSMTLMSRSNGSCAVEAEAVLMPWPVILGVTGILLIGPVEHFESVCCVRPTPVGGSCVACAGLLFRHENCCPEEELGTGHGSPKGEPRYAVRLPRAALEVGSSRPGPAPG</sequence>
<gene>
    <name evidence="1" type="ordered locus">SCO6933</name>
    <name evidence="1" type="ORF">SC1G8.05</name>
</gene>
<evidence type="ECO:0000313" key="1">
    <source>
        <dbReference type="EMBL" id="CAB92222.1"/>
    </source>
</evidence>
<dbReference type="KEGG" id="sco:SCO6933"/>
<reference evidence="1 2" key="1">
    <citation type="journal article" date="1996" name="Mol. Microbiol.">
        <title>A set of ordered cosmids and a detailed genetic and physical map for the 8 Mb Streptomyces coelicolor A3(2) chromosome.</title>
        <authorList>
            <person name="Redenbach M."/>
            <person name="Kieser H.M."/>
            <person name="Denapaite D."/>
            <person name="Eichner A."/>
            <person name="Cullum J."/>
            <person name="Kinashi H."/>
            <person name="Hopwood D.A."/>
        </authorList>
    </citation>
    <scope>NUCLEOTIDE SEQUENCE [LARGE SCALE GENOMIC DNA]</scope>
    <source>
        <strain evidence="2">ATCC BAA-471 / A3(2) / M145</strain>
    </source>
</reference>